<dbReference type="GO" id="GO:0008270">
    <property type="term" value="F:zinc ion binding"/>
    <property type="evidence" value="ECO:0007669"/>
    <property type="project" value="InterPro"/>
</dbReference>
<dbReference type="GO" id="GO:0000981">
    <property type="term" value="F:DNA-binding transcription factor activity, RNA polymerase II-specific"/>
    <property type="evidence" value="ECO:0007669"/>
    <property type="project" value="InterPro"/>
</dbReference>
<name>A0A8K0LD19_9PEZI</name>
<feature type="region of interest" description="Disordered" evidence="1">
    <location>
        <begin position="101"/>
        <end position="120"/>
    </location>
</feature>
<dbReference type="InterPro" id="IPR036864">
    <property type="entry name" value="Zn2-C6_fun-type_DNA-bd_sf"/>
</dbReference>
<proteinExistence type="predicted"/>
<evidence type="ECO:0000256" key="1">
    <source>
        <dbReference type="SAM" id="MobiDB-lite"/>
    </source>
</evidence>
<evidence type="ECO:0000313" key="2">
    <source>
        <dbReference type="EMBL" id="KAG8629978.1"/>
    </source>
</evidence>
<organism evidence="2 3">
    <name type="scientific">Elsinoe batatas</name>
    <dbReference type="NCBI Taxonomy" id="2601811"/>
    <lineage>
        <taxon>Eukaryota</taxon>
        <taxon>Fungi</taxon>
        <taxon>Dikarya</taxon>
        <taxon>Ascomycota</taxon>
        <taxon>Pezizomycotina</taxon>
        <taxon>Dothideomycetes</taxon>
        <taxon>Dothideomycetidae</taxon>
        <taxon>Myriangiales</taxon>
        <taxon>Elsinoaceae</taxon>
        <taxon>Elsinoe</taxon>
    </lineage>
</organism>
<protein>
    <recommendedName>
        <fullName evidence="4">Zn(2)-C6 fungal-type domain-containing protein</fullName>
    </recommendedName>
</protein>
<accession>A0A8K0LD19</accession>
<evidence type="ECO:0008006" key="4">
    <source>
        <dbReference type="Google" id="ProtNLM"/>
    </source>
</evidence>
<dbReference type="Proteomes" id="UP000809789">
    <property type="component" value="Unassembled WGS sequence"/>
</dbReference>
<sequence>MQMHRSLFDQYLPDGSWLRDPLPRGPIQLRHATRQLDTGGLVPQDVPRRGFRICCACRKQKRKCRWRDASSKIKGQKAGCIACVKNGRSCHVKSLVMKHGPKEAGSGCRECAGKPSGGAK</sequence>
<keyword evidence="3" id="KW-1185">Reference proteome</keyword>
<dbReference type="SUPFAM" id="SSF57701">
    <property type="entry name" value="Zn2/Cys6 DNA-binding domain"/>
    <property type="match status" value="1"/>
</dbReference>
<dbReference type="AlphaFoldDB" id="A0A8K0LD19"/>
<reference evidence="2" key="1">
    <citation type="submission" date="2021-07" db="EMBL/GenBank/DDBJ databases">
        <title>Elsinoe batatas strain:CRI-CJ2 Genome sequencing and assembly.</title>
        <authorList>
            <person name="Huang L."/>
        </authorList>
    </citation>
    <scope>NUCLEOTIDE SEQUENCE</scope>
    <source>
        <strain evidence="2">CRI-CJ2</strain>
    </source>
</reference>
<evidence type="ECO:0000313" key="3">
    <source>
        <dbReference type="Proteomes" id="UP000809789"/>
    </source>
</evidence>
<comment type="caution">
    <text evidence="2">The sequence shown here is derived from an EMBL/GenBank/DDBJ whole genome shotgun (WGS) entry which is preliminary data.</text>
</comment>
<dbReference type="EMBL" id="JAESVG020000002">
    <property type="protein sequence ID" value="KAG8629978.1"/>
    <property type="molecule type" value="Genomic_DNA"/>
</dbReference>
<gene>
    <name evidence="2" type="ORF">KVT40_001597</name>
</gene>